<evidence type="ECO:0000256" key="1">
    <source>
        <dbReference type="ARBA" id="ARBA00001362"/>
    </source>
</evidence>
<keyword evidence="5 9" id="KW-0862">Zinc</keyword>
<evidence type="ECO:0000256" key="2">
    <source>
        <dbReference type="ARBA" id="ARBA00022670"/>
    </source>
</evidence>
<dbReference type="GO" id="GO:0006508">
    <property type="term" value="P:proteolysis"/>
    <property type="evidence" value="ECO:0007669"/>
    <property type="project" value="UniProtKB-KW"/>
</dbReference>
<sequence>MRPAQAPGDDFAFVDELVPGIRWDAKYATWDNFTGKPVDGYLVNRVVGTRALCTALERARERAEELGFGLLLWDGYRPQHAVDCFLRWSRQPEDGRTKSRHYPRIGRADMFAQGYVAARSGHSRGSTVDLTLYDAATGELVPMGGGHDLMDPLSHHDAPGITPTEARNRQRLRSLMETCGFRAYAYEWWHYTLADEPYPDTYFDFPVR</sequence>
<dbReference type="NCBIfam" id="NF033115">
    <property type="entry name" value="dipept_VanX"/>
    <property type="match status" value="1"/>
</dbReference>
<keyword evidence="12" id="KW-1185">Reference proteome</keyword>
<gene>
    <name evidence="11" type="primary">vanX</name>
    <name evidence="11" type="ORF">GCM10018772_20750</name>
</gene>
<dbReference type="SUPFAM" id="SSF55166">
    <property type="entry name" value="Hedgehog/DD-peptidase"/>
    <property type="match status" value="1"/>
</dbReference>
<comment type="caution">
    <text evidence="11">The sequence shown here is derived from an EMBL/GenBank/DDBJ whole genome shotgun (WGS) entry which is preliminary data.</text>
</comment>
<feature type="binding site" evidence="9">
    <location>
        <position position="190"/>
    </location>
    <ligand>
        <name>Zn(2+)</name>
        <dbReference type="ChEBI" id="CHEBI:29105"/>
        <note>catalytic</note>
    </ligand>
</feature>
<dbReference type="InterPro" id="IPR009045">
    <property type="entry name" value="Zn_M74/Hedgehog-like"/>
</dbReference>
<keyword evidence="6 9" id="KW-0224">Dipeptidase</keyword>
<proteinExistence type="inferred from homology"/>
<dbReference type="InterPro" id="IPR000755">
    <property type="entry name" value="A_A_dipeptidase"/>
</dbReference>
<keyword evidence="8 10" id="KW-0961">Cell wall biogenesis/degradation</keyword>
<dbReference type="PANTHER" id="PTHR43126:SF1">
    <property type="entry name" value="D-ALANYL-D-ALANINE DIPEPTIDASE"/>
    <property type="match status" value="1"/>
</dbReference>
<reference evidence="11" key="1">
    <citation type="journal article" date="2014" name="Int. J. Syst. Evol. Microbiol.">
        <title>Complete genome sequence of Corynebacterium casei LMG S-19264T (=DSM 44701T), isolated from a smear-ripened cheese.</title>
        <authorList>
            <consortium name="US DOE Joint Genome Institute (JGI-PGF)"/>
            <person name="Walter F."/>
            <person name="Albersmeier A."/>
            <person name="Kalinowski J."/>
            <person name="Ruckert C."/>
        </authorList>
    </citation>
    <scope>NUCLEOTIDE SEQUENCE</scope>
    <source>
        <strain evidence="11">JCM 4477</strain>
    </source>
</reference>
<dbReference type="GO" id="GO:0160237">
    <property type="term" value="F:D-Ala-D-Ala dipeptidase activity"/>
    <property type="evidence" value="ECO:0007669"/>
    <property type="project" value="UniProtKB-EC"/>
</dbReference>
<dbReference type="EMBL" id="BNBI01000004">
    <property type="protein sequence ID" value="GHE96503.1"/>
    <property type="molecule type" value="Genomic_DNA"/>
</dbReference>
<evidence type="ECO:0000256" key="3">
    <source>
        <dbReference type="ARBA" id="ARBA00022723"/>
    </source>
</evidence>
<evidence type="ECO:0000256" key="8">
    <source>
        <dbReference type="ARBA" id="ARBA00023316"/>
    </source>
</evidence>
<dbReference type="Pfam" id="PF01427">
    <property type="entry name" value="Peptidase_M15"/>
    <property type="match status" value="1"/>
</dbReference>
<feature type="binding site" evidence="9">
    <location>
        <position position="129"/>
    </location>
    <ligand>
        <name>Zn(2+)</name>
        <dbReference type="ChEBI" id="CHEBI:29105"/>
        <note>catalytic</note>
    </ligand>
</feature>
<dbReference type="RefSeq" id="WP_190203881.1">
    <property type="nucleotide sequence ID" value="NZ_BNBI01000004.1"/>
</dbReference>
<feature type="active site" description="Proton donor/acceptor" evidence="9">
    <location>
        <position position="187"/>
    </location>
</feature>
<evidence type="ECO:0000313" key="12">
    <source>
        <dbReference type="Proteomes" id="UP000630718"/>
    </source>
</evidence>
<name>A0A919ABT6_9ACTN</name>
<evidence type="ECO:0000256" key="6">
    <source>
        <dbReference type="ARBA" id="ARBA00022997"/>
    </source>
</evidence>
<dbReference type="HAMAP" id="MF_01924">
    <property type="entry name" value="A_A_dipeptidase"/>
    <property type="match status" value="1"/>
</dbReference>
<evidence type="ECO:0000256" key="10">
    <source>
        <dbReference type="PIRNR" id="PIRNR026671"/>
    </source>
</evidence>
<evidence type="ECO:0000256" key="5">
    <source>
        <dbReference type="ARBA" id="ARBA00022833"/>
    </source>
</evidence>
<dbReference type="AlphaFoldDB" id="A0A919ABT6"/>
<dbReference type="GO" id="GO:0071555">
    <property type="term" value="P:cell wall organization"/>
    <property type="evidence" value="ECO:0007669"/>
    <property type="project" value="UniProtKB-KW"/>
</dbReference>
<dbReference type="InterPro" id="IPR058213">
    <property type="entry name" value="VanX_actinomycetes/firmicutes"/>
</dbReference>
<keyword evidence="4 9" id="KW-0378">Hydrolase</keyword>
<comment type="catalytic activity">
    <reaction evidence="1 9 10">
        <text>D-alanyl-D-alanine + H2O = 2 D-alanine</text>
        <dbReference type="Rhea" id="RHEA:20661"/>
        <dbReference type="ChEBI" id="CHEBI:15377"/>
        <dbReference type="ChEBI" id="CHEBI:57416"/>
        <dbReference type="ChEBI" id="CHEBI:57822"/>
        <dbReference type="EC" id="3.4.13.22"/>
    </reaction>
</comment>
<keyword evidence="2 9" id="KW-0645">Protease</keyword>
<keyword evidence="7 9" id="KW-0482">Metalloprotease</keyword>
<feature type="site" description="Transition state stabilizer" evidence="9">
    <location>
        <position position="77"/>
    </location>
</feature>
<evidence type="ECO:0000256" key="7">
    <source>
        <dbReference type="ARBA" id="ARBA00023049"/>
    </source>
</evidence>
<evidence type="ECO:0000256" key="9">
    <source>
        <dbReference type="HAMAP-Rule" id="MF_01924"/>
    </source>
</evidence>
<accession>A0A919ABT6</accession>
<dbReference type="EC" id="3.4.13.22" evidence="9 10"/>
<organism evidence="11 12">
    <name type="scientific">Streptomyces fumanus</name>
    <dbReference type="NCBI Taxonomy" id="67302"/>
    <lineage>
        <taxon>Bacteria</taxon>
        <taxon>Bacillati</taxon>
        <taxon>Actinomycetota</taxon>
        <taxon>Actinomycetes</taxon>
        <taxon>Kitasatosporales</taxon>
        <taxon>Streptomycetaceae</taxon>
        <taxon>Streptomyces</taxon>
    </lineage>
</organism>
<dbReference type="PIRSF" id="PIRSF026671">
    <property type="entry name" value="AA_dipeptidase"/>
    <property type="match status" value="1"/>
</dbReference>
<evidence type="ECO:0000313" key="11">
    <source>
        <dbReference type="EMBL" id="GHE96503.1"/>
    </source>
</evidence>
<dbReference type="GO" id="GO:0008270">
    <property type="term" value="F:zinc ion binding"/>
    <property type="evidence" value="ECO:0007669"/>
    <property type="project" value="UniProtKB-UniRule"/>
</dbReference>
<comment type="function">
    <text evidence="9 10">Catalyzes hydrolysis of the D-alanyl-D-alanine dipeptide.</text>
</comment>
<comment type="similarity">
    <text evidence="9 10">Belongs to the peptidase M15D family.</text>
</comment>
<dbReference type="CDD" id="cd14817">
    <property type="entry name" value="D-Ala-D-Ala_dipeptidase_VanX"/>
    <property type="match status" value="1"/>
</dbReference>
<evidence type="ECO:0000256" key="4">
    <source>
        <dbReference type="ARBA" id="ARBA00022801"/>
    </source>
</evidence>
<dbReference type="GO" id="GO:0008237">
    <property type="term" value="F:metallopeptidase activity"/>
    <property type="evidence" value="ECO:0007669"/>
    <property type="project" value="UniProtKB-KW"/>
</dbReference>
<comment type="cofactor">
    <cofactor evidence="9">
        <name>Zn(2+)</name>
        <dbReference type="ChEBI" id="CHEBI:29105"/>
    </cofactor>
    <text evidence="9">Binds 1 zinc ion per subunit.</text>
</comment>
<protein>
    <recommendedName>
        <fullName evidence="9 10">D-alanyl-D-alanine dipeptidase</fullName>
        <shortName evidence="9 10">D-Ala-D-Ala dipeptidase</shortName>
        <ecNumber evidence="9 10">3.4.13.22</ecNumber>
    </recommendedName>
</protein>
<dbReference type="Proteomes" id="UP000630718">
    <property type="component" value="Unassembled WGS sequence"/>
</dbReference>
<dbReference type="PANTHER" id="PTHR43126">
    <property type="entry name" value="D-ALANYL-D-ALANINE DIPEPTIDASE"/>
    <property type="match status" value="1"/>
</dbReference>
<dbReference type="Gene3D" id="3.30.1380.10">
    <property type="match status" value="1"/>
</dbReference>
<reference evidence="11" key="2">
    <citation type="submission" date="2020-09" db="EMBL/GenBank/DDBJ databases">
        <authorList>
            <person name="Sun Q."/>
            <person name="Ohkuma M."/>
        </authorList>
    </citation>
    <scope>NUCLEOTIDE SEQUENCE</scope>
    <source>
        <strain evidence="11">JCM 4477</strain>
    </source>
</reference>
<feature type="binding site" evidence="9">
    <location>
        <position position="122"/>
    </location>
    <ligand>
        <name>Zn(2+)</name>
        <dbReference type="ChEBI" id="CHEBI:29105"/>
        <note>catalytic</note>
    </ligand>
</feature>
<keyword evidence="3 9" id="KW-0479">Metal-binding</keyword>